<keyword evidence="4" id="KW-1185">Reference proteome</keyword>
<dbReference type="InterPro" id="IPR003646">
    <property type="entry name" value="SH3-like_bac-type"/>
</dbReference>
<dbReference type="HOGENOM" id="CLU_098959_0_0_9"/>
<feature type="signal peptide" evidence="1">
    <location>
        <begin position="1"/>
        <end position="24"/>
    </location>
</feature>
<dbReference type="CDD" id="cd14667">
    <property type="entry name" value="3D_containing_proteins"/>
    <property type="match status" value="1"/>
</dbReference>
<dbReference type="Proteomes" id="UP000003755">
    <property type="component" value="Unassembled WGS sequence"/>
</dbReference>
<feature type="domain" description="SH3b" evidence="2">
    <location>
        <begin position="28"/>
        <end position="91"/>
    </location>
</feature>
<reference evidence="3" key="1">
    <citation type="submission" date="2009-09" db="EMBL/GenBank/DDBJ databases">
        <authorList>
            <person name="Weinstock G."/>
            <person name="Sodergren E."/>
            <person name="Clifton S."/>
            <person name="Fulton L."/>
            <person name="Fulton B."/>
            <person name="Courtney L."/>
            <person name="Fronick C."/>
            <person name="Harrison M."/>
            <person name="Strong C."/>
            <person name="Farmer C."/>
            <person name="Delahaunty K."/>
            <person name="Markovic C."/>
            <person name="Hall O."/>
            <person name="Minx P."/>
            <person name="Tomlinson C."/>
            <person name="Mitreva M."/>
            <person name="Nelson J."/>
            <person name="Hou S."/>
            <person name="Wollam A."/>
            <person name="Pepin K.H."/>
            <person name="Johnson M."/>
            <person name="Bhonagiri V."/>
            <person name="Nash W.E."/>
            <person name="Warren W."/>
            <person name="Chinwalla A."/>
            <person name="Mardis E.R."/>
            <person name="Wilson R.K."/>
        </authorList>
    </citation>
    <scope>NUCLEOTIDE SEQUENCE [LARGE SCALE GENOMIC DNA]</scope>
    <source>
        <strain evidence="3">DSM 20583</strain>
    </source>
</reference>
<feature type="chain" id="PRO_5030167850" evidence="1">
    <location>
        <begin position="25"/>
        <end position="206"/>
    </location>
</feature>
<evidence type="ECO:0000313" key="3">
    <source>
        <dbReference type="EMBL" id="EEX21901.1"/>
    </source>
</evidence>
<dbReference type="GO" id="GO:0009254">
    <property type="term" value="P:peptidoglycan turnover"/>
    <property type="evidence" value="ECO:0007669"/>
    <property type="project" value="InterPro"/>
</dbReference>
<gene>
    <name evidence="3" type="ORF">BLAHAN_05529</name>
</gene>
<sequence length="206" mass="22356">MMLKKLMTTGALVLCLIAPVTVKAEELKDMYVTANSGLNIREAETTESNVIKALPKGTKVEITSTDNPEWYAIKYDDIEGYMYSEWLDEEKPVVATSAPTSNNNVTQSKGRLYGTCSISHYCNCSTCSGSYGNTTASGVIPSVNRTVAMGRNVPFGTKIRIGNNPTVYTVEDRGGAIGRNNVDVFVGSHSEAMNKGRYSAPVYIVE</sequence>
<proteinExistence type="predicted"/>
<evidence type="ECO:0000313" key="4">
    <source>
        <dbReference type="Proteomes" id="UP000003755"/>
    </source>
</evidence>
<dbReference type="AlphaFoldDB" id="C9L806"/>
<dbReference type="EMBL" id="ABYU02000016">
    <property type="protein sequence ID" value="EEX21901.1"/>
    <property type="molecule type" value="Genomic_DNA"/>
</dbReference>
<evidence type="ECO:0000256" key="1">
    <source>
        <dbReference type="SAM" id="SignalP"/>
    </source>
</evidence>
<dbReference type="Pfam" id="PF06725">
    <property type="entry name" value="3D"/>
    <property type="match status" value="1"/>
</dbReference>
<accession>C9L806</accession>
<protein>
    <submittedName>
        <fullName evidence="3">SH3 domain protein</fullName>
    </submittedName>
</protein>
<comment type="caution">
    <text evidence="3">The sequence shown here is derived from an EMBL/GenBank/DDBJ whole genome shotgun (WGS) entry which is preliminary data.</text>
</comment>
<dbReference type="InterPro" id="IPR059180">
    <property type="entry name" value="3D_YorM"/>
</dbReference>
<dbReference type="RefSeq" id="WP_003020820.1">
    <property type="nucleotide sequence ID" value="NZ_CP022413.2"/>
</dbReference>
<name>C9L806_BLAHA</name>
<dbReference type="eggNOG" id="COG3584">
    <property type="taxonomic scope" value="Bacteria"/>
</dbReference>
<dbReference type="SMART" id="SM00287">
    <property type="entry name" value="SH3b"/>
    <property type="match status" value="1"/>
</dbReference>
<evidence type="ECO:0000259" key="2">
    <source>
        <dbReference type="PROSITE" id="PS51781"/>
    </source>
</evidence>
<organism evidence="3 4">
    <name type="scientific">Blautia hansenii DSM 20583</name>
    <dbReference type="NCBI Taxonomy" id="537007"/>
    <lineage>
        <taxon>Bacteria</taxon>
        <taxon>Bacillati</taxon>
        <taxon>Bacillota</taxon>
        <taxon>Clostridia</taxon>
        <taxon>Lachnospirales</taxon>
        <taxon>Lachnospiraceae</taxon>
        <taxon>Blautia</taxon>
    </lineage>
</organism>
<dbReference type="GO" id="GO:0019867">
    <property type="term" value="C:outer membrane"/>
    <property type="evidence" value="ECO:0007669"/>
    <property type="project" value="InterPro"/>
</dbReference>
<dbReference type="GO" id="GO:0004553">
    <property type="term" value="F:hydrolase activity, hydrolyzing O-glycosyl compounds"/>
    <property type="evidence" value="ECO:0007669"/>
    <property type="project" value="InterPro"/>
</dbReference>
<dbReference type="Gene3D" id="2.30.30.40">
    <property type="entry name" value="SH3 Domains"/>
    <property type="match status" value="1"/>
</dbReference>
<dbReference type="STRING" id="537007.BLAHAN_05529"/>
<keyword evidence="1" id="KW-0732">Signal</keyword>
<dbReference type="Pfam" id="PF08239">
    <property type="entry name" value="SH3_3"/>
    <property type="match status" value="1"/>
</dbReference>
<dbReference type="InterPro" id="IPR010611">
    <property type="entry name" value="3D_dom"/>
</dbReference>
<dbReference type="PROSITE" id="PS51781">
    <property type="entry name" value="SH3B"/>
    <property type="match status" value="1"/>
</dbReference>
<dbReference type="KEGG" id="bhan:CGC63_09120"/>